<protein>
    <submittedName>
        <fullName evidence="1">Uncharacterized protein</fullName>
    </submittedName>
</protein>
<evidence type="ECO:0000313" key="2">
    <source>
        <dbReference type="Proteomes" id="UP000625711"/>
    </source>
</evidence>
<dbReference type="AlphaFoldDB" id="A0A834I1A1"/>
<name>A0A834I1A1_RHYFE</name>
<dbReference type="EMBL" id="JAACXV010014930">
    <property type="protein sequence ID" value="KAF7265092.1"/>
    <property type="molecule type" value="Genomic_DNA"/>
</dbReference>
<organism evidence="1 2">
    <name type="scientific">Rhynchophorus ferrugineus</name>
    <name type="common">Red palm weevil</name>
    <name type="synonym">Curculio ferrugineus</name>
    <dbReference type="NCBI Taxonomy" id="354439"/>
    <lineage>
        <taxon>Eukaryota</taxon>
        <taxon>Metazoa</taxon>
        <taxon>Ecdysozoa</taxon>
        <taxon>Arthropoda</taxon>
        <taxon>Hexapoda</taxon>
        <taxon>Insecta</taxon>
        <taxon>Pterygota</taxon>
        <taxon>Neoptera</taxon>
        <taxon>Endopterygota</taxon>
        <taxon>Coleoptera</taxon>
        <taxon>Polyphaga</taxon>
        <taxon>Cucujiformia</taxon>
        <taxon>Curculionidae</taxon>
        <taxon>Dryophthorinae</taxon>
        <taxon>Rhynchophorus</taxon>
    </lineage>
</organism>
<accession>A0A834I1A1</accession>
<gene>
    <name evidence="1" type="ORF">GWI33_021525</name>
</gene>
<proteinExistence type="predicted"/>
<reference evidence="1" key="1">
    <citation type="submission" date="2020-08" db="EMBL/GenBank/DDBJ databases">
        <title>Genome sequencing and assembly of the red palm weevil Rhynchophorus ferrugineus.</title>
        <authorList>
            <person name="Dias G.B."/>
            <person name="Bergman C.M."/>
            <person name="Manee M."/>
        </authorList>
    </citation>
    <scope>NUCLEOTIDE SEQUENCE</scope>
    <source>
        <strain evidence="1">AA-2017</strain>
        <tissue evidence="1">Whole larva</tissue>
    </source>
</reference>
<dbReference type="Proteomes" id="UP000625711">
    <property type="component" value="Unassembled WGS sequence"/>
</dbReference>
<sequence>MKTWRPTPMGCSHHIASLICHAEGRPPPESGPPQRVMAPLQFPFMDSPWTIDGYSGSTSPRPTSTKPKTNDRLMTMSFWSFEFVDVSI</sequence>
<comment type="caution">
    <text evidence="1">The sequence shown here is derived from an EMBL/GenBank/DDBJ whole genome shotgun (WGS) entry which is preliminary data.</text>
</comment>
<evidence type="ECO:0000313" key="1">
    <source>
        <dbReference type="EMBL" id="KAF7265092.1"/>
    </source>
</evidence>
<keyword evidence="2" id="KW-1185">Reference proteome</keyword>